<gene>
    <name evidence="1" type="ORF">PENPOL_c004G03617</name>
</gene>
<evidence type="ECO:0000313" key="1">
    <source>
        <dbReference type="EMBL" id="OQD66907.1"/>
    </source>
</evidence>
<comment type="caution">
    <text evidence="1">The sequence shown here is derived from an EMBL/GenBank/DDBJ whole genome shotgun (WGS) entry which is preliminary data.</text>
</comment>
<accession>A0A1V6NQQ7</accession>
<evidence type="ECO:0000313" key="2">
    <source>
        <dbReference type="Proteomes" id="UP000191408"/>
    </source>
</evidence>
<proteinExistence type="predicted"/>
<protein>
    <submittedName>
        <fullName evidence="1">Uncharacterized protein</fullName>
    </submittedName>
</protein>
<dbReference type="Gene3D" id="3.40.190.10">
    <property type="entry name" value="Periplasmic binding protein-like II"/>
    <property type="match status" value="1"/>
</dbReference>
<name>A0A1V6NQQ7_PENPO</name>
<reference evidence="2" key="1">
    <citation type="journal article" date="2017" name="Nat. Microbiol.">
        <title>Global analysis of biosynthetic gene clusters reveals vast potential of secondary metabolite production in Penicillium species.</title>
        <authorList>
            <person name="Nielsen J.C."/>
            <person name="Grijseels S."/>
            <person name="Prigent S."/>
            <person name="Ji B."/>
            <person name="Dainat J."/>
            <person name="Nielsen K.F."/>
            <person name="Frisvad J.C."/>
            <person name="Workman M."/>
            <person name="Nielsen J."/>
        </authorList>
    </citation>
    <scope>NUCLEOTIDE SEQUENCE [LARGE SCALE GENOMIC DNA]</scope>
    <source>
        <strain evidence="2">IBT 4502</strain>
    </source>
</reference>
<keyword evidence="2" id="KW-1185">Reference proteome</keyword>
<dbReference type="Proteomes" id="UP000191408">
    <property type="component" value="Unassembled WGS sequence"/>
</dbReference>
<organism evidence="1 2">
    <name type="scientific">Penicillium polonicum</name>
    <dbReference type="NCBI Taxonomy" id="60169"/>
    <lineage>
        <taxon>Eukaryota</taxon>
        <taxon>Fungi</taxon>
        <taxon>Dikarya</taxon>
        <taxon>Ascomycota</taxon>
        <taxon>Pezizomycotina</taxon>
        <taxon>Eurotiomycetes</taxon>
        <taxon>Eurotiomycetidae</taxon>
        <taxon>Eurotiales</taxon>
        <taxon>Aspergillaceae</taxon>
        <taxon>Penicillium</taxon>
    </lineage>
</organism>
<dbReference type="AlphaFoldDB" id="A0A1V6NQQ7"/>
<sequence>MTPWWAEIMENSKYDVLAAEPAGLTLAEKYPNSTAQDPKPIPVGFWSTLTEPLHKIDFSDFVILVRDDLPEDVAHLLTWCLVETRFAIEGQYKHLKPERSPLNYPLDPTKMAQTPIPLHEDAKRYYKDAGHI</sequence>
<dbReference type="EMBL" id="MDYM01000004">
    <property type="protein sequence ID" value="OQD66907.1"/>
    <property type="molecule type" value="Genomic_DNA"/>
</dbReference>
<dbReference type="OrthoDB" id="3583708at2759"/>